<protein>
    <recommendedName>
        <fullName evidence="4">ABC transporter permease</fullName>
    </recommendedName>
</protein>
<name>A0ABW7YSQ1_9ACTN</name>
<feature type="transmembrane region" description="Helical" evidence="1">
    <location>
        <begin position="6"/>
        <end position="31"/>
    </location>
</feature>
<feature type="transmembrane region" description="Helical" evidence="1">
    <location>
        <begin position="104"/>
        <end position="128"/>
    </location>
</feature>
<keyword evidence="1" id="KW-0472">Membrane</keyword>
<proteinExistence type="predicted"/>
<keyword evidence="1" id="KW-0812">Transmembrane</keyword>
<feature type="transmembrane region" description="Helical" evidence="1">
    <location>
        <begin position="388"/>
        <end position="410"/>
    </location>
</feature>
<sequence>MIEMLAPALLVVWLMVLPIALMLGSVVLALCEGRRWQVALGAVLVTAGTATLALTAWFTREGDHTSWFVLFVAVVGAGLLLLGMGPFVPWFQRRIPGVRDLNRATAGITMTATALVVMITVVATAGIAQDRAGYTPNGPMGTLTVSMLGFGQADEQAARAAMQSELPGVPIIRGERASSEDVVDFAAKDEGPMAEYIGDQAFLRYLTGNKAVYDPQKAVLLTTNPRRPSAVEVSAASGPPITVPATAATPSHPVLTGVFIPTPLYRSLGHIPELGQLIVDPATRRITPAEARRIDNRLDGLVSVHLEQGYQPPTAWLYVVAALAALALGAAVWPSFTSRRLLTPIGRPAAVATAAGALAGGGGGWLLAWPFTAPGSWDDPARVIPFEVPWLPMLALTATLPLLAASIAAARRTF</sequence>
<keyword evidence="3" id="KW-1185">Reference proteome</keyword>
<accession>A0ABW7YSQ1</accession>
<gene>
    <name evidence="2" type="ORF">ACIBG2_16205</name>
</gene>
<organism evidence="2 3">
    <name type="scientific">Nonomuraea typhae</name>
    <dbReference type="NCBI Taxonomy" id="2603600"/>
    <lineage>
        <taxon>Bacteria</taxon>
        <taxon>Bacillati</taxon>
        <taxon>Actinomycetota</taxon>
        <taxon>Actinomycetes</taxon>
        <taxon>Streptosporangiales</taxon>
        <taxon>Streptosporangiaceae</taxon>
        <taxon>Nonomuraea</taxon>
    </lineage>
</organism>
<feature type="transmembrane region" description="Helical" evidence="1">
    <location>
        <begin position="64"/>
        <end position="83"/>
    </location>
</feature>
<evidence type="ECO:0000313" key="3">
    <source>
        <dbReference type="Proteomes" id="UP001612741"/>
    </source>
</evidence>
<comment type="caution">
    <text evidence="2">The sequence shown here is derived from an EMBL/GenBank/DDBJ whole genome shotgun (WGS) entry which is preliminary data.</text>
</comment>
<feature type="transmembrane region" description="Helical" evidence="1">
    <location>
        <begin position="315"/>
        <end position="336"/>
    </location>
</feature>
<reference evidence="2 3" key="1">
    <citation type="submission" date="2024-10" db="EMBL/GenBank/DDBJ databases">
        <title>The Natural Products Discovery Center: Release of the First 8490 Sequenced Strains for Exploring Actinobacteria Biosynthetic Diversity.</title>
        <authorList>
            <person name="Kalkreuter E."/>
            <person name="Kautsar S.A."/>
            <person name="Yang D."/>
            <person name="Bader C.D."/>
            <person name="Teijaro C.N."/>
            <person name="Fluegel L."/>
            <person name="Davis C.M."/>
            <person name="Simpson J.R."/>
            <person name="Lauterbach L."/>
            <person name="Steele A.D."/>
            <person name="Gui C."/>
            <person name="Meng S."/>
            <person name="Li G."/>
            <person name="Viehrig K."/>
            <person name="Ye F."/>
            <person name="Su P."/>
            <person name="Kiefer A.F."/>
            <person name="Nichols A."/>
            <person name="Cepeda A.J."/>
            <person name="Yan W."/>
            <person name="Fan B."/>
            <person name="Jiang Y."/>
            <person name="Adhikari A."/>
            <person name="Zheng C.-J."/>
            <person name="Schuster L."/>
            <person name="Cowan T.M."/>
            <person name="Smanski M.J."/>
            <person name="Chevrette M.G."/>
            <person name="De Carvalho L.P.S."/>
            <person name="Shen B."/>
        </authorList>
    </citation>
    <scope>NUCLEOTIDE SEQUENCE [LARGE SCALE GENOMIC DNA]</scope>
    <source>
        <strain evidence="2 3">NPDC050545</strain>
    </source>
</reference>
<feature type="transmembrane region" description="Helical" evidence="1">
    <location>
        <begin position="348"/>
        <end position="368"/>
    </location>
</feature>
<dbReference type="EMBL" id="JBITGY010000004">
    <property type="protein sequence ID" value="MFI6498931.1"/>
    <property type="molecule type" value="Genomic_DNA"/>
</dbReference>
<feature type="transmembrane region" description="Helical" evidence="1">
    <location>
        <begin position="38"/>
        <end position="58"/>
    </location>
</feature>
<evidence type="ECO:0000313" key="2">
    <source>
        <dbReference type="EMBL" id="MFI6498931.1"/>
    </source>
</evidence>
<evidence type="ECO:0008006" key="4">
    <source>
        <dbReference type="Google" id="ProtNLM"/>
    </source>
</evidence>
<dbReference type="Proteomes" id="UP001612741">
    <property type="component" value="Unassembled WGS sequence"/>
</dbReference>
<evidence type="ECO:0000256" key="1">
    <source>
        <dbReference type="SAM" id="Phobius"/>
    </source>
</evidence>
<dbReference type="RefSeq" id="WP_397082164.1">
    <property type="nucleotide sequence ID" value="NZ_JBITGY010000004.1"/>
</dbReference>
<keyword evidence="1" id="KW-1133">Transmembrane helix</keyword>